<dbReference type="Pfam" id="PF05193">
    <property type="entry name" value="Peptidase_M16_C"/>
    <property type="match status" value="1"/>
</dbReference>
<evidence type="ECO:0000259" key="19">
    <source>
        <dbReference type="Pfam" id="PF22456"/>
    </source>
</evidence>
<dbReference type="Pfam" id="PF16187">
    <property type="entry name" value="Peptidase_M16_M"/>
    <property type="match status" value="1"/>
</dbReference>
<feature type="signal peptide" evidence="15">
    <location>
        <begin position="1"/>
        <end position="27"/>
    </location>
</feature>
<dbReference type="PROSITE" id="PS00143">
    <property type="entry name" value="INSULINASE"/>
    <property type="match status" value="1"/>
</dbReference>
<evidence type="ECO:0000259" key="16">
    <source>
        <dbReference type="Pfam" id="PF00675"/>
    </source>
</evidence>
<evidence type="ECO:0000256" key="15">
    <source>
        <dbReference type="SAM" id="SignalP"/>
    </source>
</evidence>
<keyword evidence="21" id="KW-1185">Reference proteome</keyword>
<dbReference type="Proteomes" id="UP001379949">
    <property type="component" value="Unassembled WGS sequence"/>
</dbReference>
<feature type="domain" description="Peptidase M16 C-terminal" evidence="17">
    <location>
        <begin position="220"/>
        <end position="394"/>
    </location>
</feature>
<comment type="function">
    <text evidence="2">Endopeptidase that degrades small peptides of less than 7 kDa, such as glucagon and insulin.</text>
</comment>
<evidence type="ECO:0000259" key="18">
    <source>
        <dbReference type="Pfam" id="PF16187"/>
    </source>
</evidence>
<dbReference type="InterPro" id="IPR054734">
    <property type="entry name" value="PqqF-like_C_4"/>
</dbReference>
<keyword evidence="10" id="KW-0482">Metalloprotease</keyword>
<dbReference type="InterPro" id="IPR011249">
    <property type="entry name" value="Metalloenz_LuxS/M16"/>
</dbReference>
<accession>A0ABU9G422</accession>
<dbReference type="PANTHER" id="PTHR43690">
    <property type="entry name" value="NARDILYSIN"/>
    <property type="match status" value="1"/>
</dbReference>
<keyword evidence="9" id="KW-0862">Zinc</keyword>
<comment type="cofactor">
    <cofactor evidence="1">
        <name>Zn(2+)</name>
        <dbReference type="ChEBI" id="CHEBI:29105"/>
    </cofactor>
</comment>
<dbReference type="RefSeq" id="WP_341566712.1">
    <property type="nucleotide sequence ID" value="NZ_JBAKAR010000003.1"/>
</dbReference>
<evidence type="ECO:0000256" key="11">
    <source>
        <dbReference type="ARBA" id="ARBA00029597"/>
    </source>
</evidence>
<evidence type="ECO:0000256" key="14">
    <source>
        <dbReference type="RuleBase" id="RU004447"/>
    </source>
</evidence>
<gene>
    <name evidence="20" type="ORF">V6242_06435</name>
</gene>
<evidence type="ECO:0000256" key="10">
    <source>
        <dbReference type="ARBA" id="ARBA00023049"/>
    </source>
</evidence>
<dbReference type="EMBL" id="JBAKAR010000003">
    <property type="protein sequence ID" value="MEL0612776.1"/>
    <property type="molecule type" value="Genomic_DNA"/>
</dbReference>
<evidence type="ECO:0000256" key="1">
    <source>
        <dbReference type="ARBA" id="ARBA00001947"/>
    </source>
</evidence>
<keyword evidence="15" id="KW-0732">Signal</keyword>
<dbReference type="InterPro" id="IPR050626">
    <property type="entry name" value="Peptidase_M16"/>
</dbReference>
<dbReference type="InterPro" id="IPR011765">
    <property type="entry name" value="Pept_M16_N"/>
</dbReference>
<reference evidence="20 21" key="1">
    <citation type="submission" date="2024-02" db="EMBL/GenBank/DDBJ databases">
        <title>Bacteria isolated from the canopy kelp, Nereocystis luetkeana.</title>
        <authorList>
            <person name="Pfister C.A."/>
            <person name="Younker I.T."/>
            <person name="Light S.H."/>
        </authorList>
    </citation>
    <scope>NUCLEOTIDE SEQUENCE [LARGE SCALE GENOMIC DNA]</scope>
    <source>
        <strain evidence="20 21">TI.4.07</strain>
    </source>
</reference>
<dbReference type="InterPro" id="IPR032632">
    <property type="entry name" value="Peptidase_M16_M"/>
</dbReference>
<evidence type="ECO:0000256" key="2">
    <source>
        <dbReference type="ARBA" id="ARBA00002184"/>
    </source>
</evidence>
<evidence type="ECO:0000256" key="7">
    <source>
        <dbReference type="ARBA" id="ARBA00022723"/>
    </source>
</evidence>
<evidence type="ECO:0000256" key="4">
    <source>
        <dbReference type="ARBA" id="ARBA00012449"/>
    </source>
</evidence>
<keyword evidence="7" id="KW-0479">Metal-binding</keyword>
<dbReference type="SUPFAM" id="SSF63411">
    <property type="entry name" value="LuxS/MPP-like metallohydrolase"/>
    <property type="match status" value="4"/>
</dbReference>
<evidence type="ECO:0000256" key="13">
    <source>
        <dbReference type="ARBA" id="ARBA00033450"/>
    </source>
</evidence>
<feature type="domain" description="Peptidase M16 N-terminal" evidence="16">
    <location>
        <begin position="59"/>
        <end position="183"/>
    </location>
</feature>
<feature type="domain" description="Peptidase M16 middle/third" evidence="18">
    <location>
        <begin position="402"/>
        <end position="687"/>
    </location>
</feature>
<dbReference type="InterPro" id="IPR007863">
    <property type="entry name" value="Peptidase_M16_C"/>
</dbReference>
<comment type="similarity">
    <text evidence="3 14">Belongs to the peptidase M16 family.</text>
</comment>
<keyword evidence="6" id="KW-0645">Protease</keyword>
<organism evidence="20 21">
    <name type="scientific">Marinomonas arenicola</name>
    <dbReference type="NCBI Taxonomy" id="569601"/>
    <lineage>
        <taxon>Bacteria</taxon>
        <taxon>Pseudomonadati</taxon>
        <taxon>Pseudomonadota</taxon>
        <taxon>Gammaproteobacteria</taxon>
        <taxon>Oceanospirillales</taxon>
        <taxon>Oceanospirillaceae</taxon>
        <taxon>Marinomonas</taxon>
    </lineage>
</organism>
<keyword evidence="8" id="KW-0378">Hydrolase</keyword>
<evidence type="ECO:0000256" key="12">
    <source>
        <dbReference type="ARBA" id="ARBA00031184"/>
    </source>
</evidence>
<dbReference type="InterPro" id="IPR001431">
    <property type="entry name" value="Pept_M16_Zn_BS"/>
</dbReference>
<sequence>MTKKPKTLITVLFLLASLVGFHPIAFAATVTSTHHKPLEKAISDHNNYSLITLKNGLNVILVSDPHAERFAASMAVNVGSYQDPKNQQGLAHFLEHMLLLGTQKYPNAGSYQSYISHHGGSYNAYTSINSTNFFFDIESKHFSGALDRFSQFFIAPLLDPNSAQREKNAVNAEYKAKFNSQRRRLNQAFKTLLNPEHPQSQFTVGSLDTLKDRENNPLHKQLLTLYKENYVANNMALVLVANLPMADLDALATKYFSAIPSGNIKPRPKAPSLLKPGAPQLQFTRPNIDSNTLSFCYQIDSQEKHYKTRPARYLTYILGNESKGSLYATLKNEGLINSLSSDISPDYEHNALFCTDIRLTDQGTQNIDKVANTFFATIGTIKSTPINPVYLEEEVTLSKLTYDYHNYISPQALAKLLSSRMLSVPPQNALSSFKIEKVASNKDIIHILNQLTDQNLLVQLSTQHTLPKKWSKEPITWHTEPWYQSQYSNTQFSDYFLNMVHFSTKNTAITLPKKNPFIPTSLSMVDEQDKTPHIILQKKNFTFWHKADTSFQKPTSINFLAIQFDHAADTAKHSVLNHLWTRTVNDSISESTYEPYIAGLGYSLYPHLNGISFNTTGYADKQGDYLVWLVDQFFLFKPTPHNFQRIKAQLKKDLDNQKSRQAYQGANIALSALITKNNFTTKELLAALKDSTIGDLQNYIKDAKSHFEVVGYSTGDVSEANAMKLATTLHERFINRLAPHLSTKVETKQLAAHEKLEYRFPSISKDSTVLYSLIDTGPQTENKTEYESTLQKSYFAILCNILNSRFYNQLRTERQLGYIVGVQDLSTRNTPILGFLIQSPDKDTNTLVNAIESFIKEQAILLQTLPKQDFQNTKNSLLNSLKMSARNLDDNAYDEWHEIAKYSQDFDHKKQAIKVVEGITQEDFIQYIKQKIEQGNTAKILIHNKALDKALIQKGHWIKAHPEGNNLTGHSLKIEAQNNTHTLAAN</sequence>
<protein>
    <recommendedName>
        <fullName evidence="5">Protease 3</fullName>
        <ecNumber evidence="4">3.4.24.55</ecNumber>
    </recommendedName>
    <alternativeName>
        <fullName evidence="13">Pitrilysin</fullName>
    </alternativeName>
    <alternativeName>
        <fullName evidence="12">Protease III</fullName>
    </alternativeName>
    <alternativeName>
        <fullName evidence="11">Protease pi</fullName>
    </alternativeName>
</protein>
<evidence type="ECO:0000256" key="5">
    <source>
        <dbReference type="ARBA" id="ARBA00017565"/>
    </source>
</evidence>
<evidence type="ECO:0000256" key="3">
    <source>
        <dbReference type="ARBA" id="ARBA00007261"/>
    </source>
</evidence>
<dbReference type="Pfam" id="PF00675">
    <property type="entry name" value="Peptidase_M16"/>
    <property type="match status" value="1"/>
</dbReference>
<evidence type="ECO:0000256" key="9">
    <source>
        <dbReference type="ARBA" id="ARBA00022833"/>
    </source>
</evidence>
<evidence type="ECO:0000256" key="6">
    <source>
        <dbReference type="ARBA" id="ARBA00022670"/>
    </source>
</evidence>
<dbReference type="EC" id="3.4.24.55" evidence="4"/>
<evidence type="ECO:0000259" key="17">
    <source>
        <dbReference type="Pfam" id="PF05193"/>
    </source>
</evidence>
<evidence type="ECO:0000256" key="8">
    <source>
        <dbReference type="ARBA" id="ARBA00022801"/>
    </source>
</evidence>
<dbReference type="Pfam" id="PF22456">
    <property type="entry name" value="PqqF-like_C_4"/>
    <property type="match status" value="1"/>
</dbReference>
<evidence type="ECO:0000313" key="20">
    <source>
        <dbReference type="EMBL" id="MEL0612776.1"/>
    </source>
</evidence>
<feature type="domain" description="Coenzyme PQQ synthesis protein F-like C-terminal lobe" evidence="19">
    <location>
        <begin position="798"/>
        <end position="896"/>
    </location>
</feature>
<proteinExistence type="inferred from homology"/>
<comment type="caution">
    <text evidence="20">The sequence shown here is derived from an EMBL/GenBank/DDBJ whole genome shotgun (WGS) entry which is preliminary data.</text>
</comment>
<feature type="chain" id="PRO_5046946120" description="Protease 3" evidence="15">
    <location>
        <begin position="28"/>
        <end position="986"/>
    </location>
</feature>
<evidence type="ECO:0000313" key="21">
    <source>
        <dbReference type="Proteomes" id="UP001379949"/>
    </source>
</evidence>
<dbReference type="PANTHER" id="PTHR43690:SF18">
    <property type="entry name" value="INSULIN-DEGRADING ENZYME-RELATED"/>
    <property type="match status" value="1"/>
</dbReference>
<dbReference type="Gene3D" id="3.30.830.10">
    <property type="entry name" value="Metalloenzyme, LuxS/M16 peptidase-like"/>
    <property type="match status" value="4"/>
</dbReference>
<name>A0ABU9G422_9GAMM</name>